<reference evidence="2" key="1">
    <citation type="submission" date="2019-11" db="EMBL/GenBank/DDBJ databases">
        <title>Bipolaris sorokiniana Genome sequencing.</title>
        <authorList>
            <person name="Wang H."/>
        </authorList>
    </citation>
    <scope>NUCLEOTIDE SEQUENCE</scope>
</reference>
<name>A0A8H5ZBL6_COCSA</name>
<keyword evidence="1" id="KW-0732">Signal</keyword>
<sequence length="190" mass="21275">MHTTTTTLITLFLTTLTTAHLLPPQPPHPYILPRAAPSIQDQCTFTLYHKQISANPRKNYIYLPTLTDHANNIVIDIAATRPAQERNSYTRLSVTRKYAVKGLLGGETLTISARDGGDGLGFEMGDLRWEAEGKEGGVEEMEGEVGCRVGEWVESGLINRERKLECAFPCGKIDEAEEEEEEEEEREELK</sequence>
<dbReference type="Proteomes" id="UP000624244">
    <property type="component" value="Unassembled WGS sequence"/>
</dbReference>
<feature type="chain" id="PRO_5034550984" evidence="1">
    <location>
        <begin position="20"/>
        <end position="190"/>
    </location>
</feature>
<comment type="caution">
    <text evidence="2">The sequence shown here is derived from an EMBL/GenBank/DDBJ whole genome shotgun (WGS) entry which is preliminary data.</text>
</comment>
<gene>
    <name evidence="2" type="ORF">GGP41_003722</name>
</gene>
<evidence type="ECO:0000313" key="2">
    <source>
        <dbReference type="EMBL" id="KAF5846312.1"/>
    </source>
</evidence>
<protein>
    <submittedName>
        <fullName evidence="2">Uncharacterized protein</fullName>
    </submittedName>
</protein>
<evidence type="ECO:0000256" key="1">
    <source>
        <dbReference type="SAM" id="SignalP"/>
    </source>
</evidence>
<feature type="signal peptide" evidence="1">
    <location>
        <begin position="1"/>
        <end position="19"/>
    </location>
</feature>
<proteinExistence type="predicted"/>
<accession>A0A8H5ZBL6</accession>
<dbReference type="EMBL" id="WNKQ01000016">
    <property type="protein sequence ID" value="KAF5846312.1"/>
    <property type="molecule type" value="Genomic_DNA"/>
</dbReference>
<organism evidence="2 3">
    <name type="scientific">Cochliobolus sativus</name>
    <name type="common">Common root rot and spot blotch fungus</name>
    <name type="synonym">Bipolaris sorokiniana</name>
    <dbReference type="NCBI Taxonomy" id="45130"/>
    <lineage>
        <taxon>Eukaryota</taxon>
        <taxon>Fungi</taxon>
        <taxon>Dikarya</taxon>
        <taxon>Ascomycota</taxon>
        <taxon>Pezizomycotina</taxon>
        <taxon>Dothideomycetes</taxon>
        <taxon>Pleosporomycetidae</taxon>
        <taxon>Pleosporales</taxon>
        <taxon>Pleosporineae</taxon>
        <taxon>Pleosporaceae</taxon>
        <taxon>Bipolaris</taxon>
    </lineage>
</organism>
<dbReference type="AlphaFoldDB" id="A0A8H5ZBL6"/>
<evidence type="ECO:0000313" key="3">
    <source>
        <dbReference type="Proteomes" id="UP000624244"/>
    </source>
</evidence>